<evidence type="ECO:0000313" key="3">
    <source>
        <dbReference type="EMBL" id="MEC5387523.1"/>
    </source>
</evidence>
<dbReference type="InterPro" id="IPR050955">
    <property type="entry name" value="Plant_Biomass_Hydrol_Est"/>
</dbReference>
<dbReference type="Gene3D" id="3.40.50.1820">
    <property type="entry name" value="alpha/beta hydrolase"/>
    <property type="match status" value="1"/>
</dbReference>
<organism evidence="3 4">
    <name type="scientific">Uliginosibacterium silvisoli</name>
    <dbReference type="NCBI Taxonomy" id="3114758"/>
    <lineage>
        <taxon>Bacteria</taxon>
        <taxon>Pseudomonadati</taxon>
        <taxon>Pseudomonadota</taxon>
        <taxon>Betaproteobacteria</taxon>
        <taxon>Rhodocyclales</taxon>
        <taxon>Zoogloeaceae</taxon>
        <taxon>Uliginosibacterium</taxon>
    </lineage>
</organism>
<dbReference type="InterPro" id="IPR029058">
    <property type="entry name" value="AB_hydrolase_fold"/>
</dbReference>
<comment type="caution">
    <text evidence="3">The sequence shown here is derived from an EMBL/GenBank/DDBJ whole genome shotgun (WGS) entry which is preliminary data.</text>
</comment>
<dbReference type="PANTHER" id="PTHR43037:SF1">
    <property type="entry name" value="BLL1128 PROTEIN"/>
    <property type="match status" value="1"/>
</dbReference>
<dbReference type="SUPFAM" id="SSF53474">
    <property type="entry name" value="alpha/beta-Hydrolases"/>
    <property type="match status" value="1"/>
</dbReference>
<dbReference type="EMBL" id="JAYXHS010000003">
    <property type="protein sequence ID" value="MEC5387523.1"/>
    <property type="molecule type" value="Genomic_DNA"/>
</dbReference>
<dbReference type="Proteomes" id="UP001331561">
    <property type="component" value="Unassembled WGS sequence"/>
</dbReference>
<keyword evidence="1" id="KW-0732">Signal</keyword>
<evidence type="ECO:0000313" key="4">
    <source>
        <dbReference type="Proteomes" id="UP001331561"/>
    </source>
</evidence>
<dbReference type="PANTHER" id="PTHR43037">
    <property type="entry name" value="UNNAMED PRODUCT-RELATED"/>
    <property type="match status" value="1"/>
</dbReference>
<name>A0ABU6K905_9RHOO</name>
<evidence type="ECO:0000256" key="1">
    <source>
        <dbReference type="ARBA" id="ARBA00022729"/>
    </source>
</evidence>
<dbReference type="Pfam" id="PF02230">
    <property type="entry name" value="Abhydrolase_2"/>
    <property type="match status" value="1"/>
</dbReference>
<dbReference type="InterPro" id="IPR003140">
    <property type="entry name" value="PLipase/COase/thioEstase"/>
</dbReference>
<keyword evidence="4" id="KW-1185">Reference proteome</keyword>
<evidence type="ECO:0000259" key="2">
    <source>
        <dbReference type="Pfam" id="PF02230"/>
    </source>
</evidence>
<sequence length="223" mass="24288">MSIERRSVNTARQILPYLFRAADVSGRDAPLVVFLHGAKDRGTDLGQLLAWGFPKIVAEADSLPYHFLALQIPAEATWPDWRDELFSLIDSVSAKHNVDSSRVVLSGFSLGSAGTWLLGSAHAERFAGLVIVSGRVPEGIDDARLDKLRHTPLWVFHGERDDKAPLIDAQHAVNALRAKGSSVLFTVVPEGDHFIAEAAYGDPALQRWLANIPAVRRPQAAAA</sequence>
<reference evidence="3 4" key="1">
    <citation type="submission" date="2024-01" db="EMBL/GenBank/DDBJ databases">
        <title>Uliginosibacterium soil sp. nov.</title>
        <authorList>
            <person name="Lv Y."/>
        </authorList>
    </citation>
    <scope>NUCLEOTIDE SEQUENCE [LARGE SCALE GENOMIC DNA]</scope>
    <source>
        <strain evidence="3 4">H3</strain>
    </source>
</reference>
<proteinExistence type="predicted"/>
<feature type="domain" description="Phospholipase/carboxylesterase/thioesterase" evidence="2">
    <location>
        <begin position="85"/>
        <end position="196"/>
    </location>
</feature>
<accession>A0ABU6K905</accession>
<gene>
    <name evidence="3" type="ORF">VVD49_17460</name>
</gene>
<protein>
    <submittedName>
        <fullName evidence="3">PHB depolymerase family esterase</fullName>
    </submittedName>
</protein>
<dbReference type="RefSeq" id="WP_327600492.1">
    <property type="nucleotide sequence ID" value="NZ_JAYXHS010000003.1"/>
</dbReference>